<accession>A0A0C5VR83</accession>
<dbReference type="HOGENOM" id="CLU_054750_2_0_6"/>
<dbReference type="PANTHER" id="PTHR30269">
    <property type="entry name" value="TRANSMEMBRANE PROTEIN YFCA"/>
    <property type="match status" value="1"/>
</dbReference>
<gene>
    <name evidence="9" type="ORF">YC6258_03887</name>
</gene>
<keyword evidence="4 8" id="KW-1003">Cell membrane</keyword>
<evidence type="ECO:0000256" key="7">
    <source>
        <dbReference type="ARBA" id="ARBA00023136"/>
    </source>
</evidence>
<keyword evidence="5 8" id="KW-0812">Transmembrane</keyword>
<feature type="transmembrane region" description="Helical" evidence="8">
    <location>
        <begin position="83"/>
        <end position="115"/>
    </location>
</feature>
<evidence type="ECO:0000256" key="5">
    <source>
        <dbReference type="ARBA" id="ARBA00022692"/>
    </source>
</evidence>
<feature type="transmembrane region" description="Helical" evidence="8">
    <location>
        <begin position="41"/>
        <end position="62"/>
    </location>
</feature>
<feature type="transmembrane region" description="Helical" evidence="8">
    <location>
        <begin position="219"/>
        <end position="238"/>
    </location>
</feature>
<name>A0A0C5VR83_9GAMM</name>
<evidence type="ECO:0000256" key="2">
    <source>
        <dbReference type="ARBA" id="ARBA00009142"/>
    </source>
</evidence>
<evidence type="ECO:0000313" key="10">
    <source>
        <dbReference type="Proteomes" id="UP000032266"/>
    </source>
</evidence>
<evidence type="ECO:0000256" key="4">
    <source>
        <dbReference type="ARBA" id="ARBA00022475"/>
    </source>
</evidence>
<feature type="transmembrane region" description="Helical" evidence="8">
    <location>
        <begin position="187"/>
        <end position="207"/>
    </location>
</feature>
<sequence>MFDLVWWVCAIALFFGCLIQSAMGFGMAILAAPIIVLLRPEWVPVILTVTALSLSLINVWSLHTFVQWRSLGLAIITRIPGTILGAWILTIIATHVLQLTVASMVFLAVLISAYGKPFEPTPTRVGLAGFISGLMGTTTSIGGPPMALIMQHSSGNTIRANLSAYFTFSCIMSLISYQVIGLLNSDLWLASLSFLPVAIFGFLAGKLARQWVDNRFRPLLLILCTASASVAFIGALAFNH</sequence>
<dbReference type="KEGG" id="gsn:YC6258_03887"/>
<dbReference type="InterPro" id="IPR002781">
    <property type="entry name" value="TM_pro_TauE-like"/>
</dbReference>
<dbReference type="GO" id="GO:0005886">
    <property type="term" value="C:plasma membrane"/>
    <property type="evidence" value="ECO:0007669"/>
    <property type="project" value="UniProtKB-SubCell"/>
</dbReference>
<reference evidence="9 10" key="1">
    <citation type="submission" date="2014-01" db="EMBL/GenBank/DDBJ databases">
        <title>Full genme sequencing of cellulolytic bacterium Gynuella sunshinyii YC6258T gen. nov., sp. nov.</title>
        <authorList>
            <person name="Khan H."/>
            <person name="Chung E.J."/>
            <person name="Chung Y.R."/>
        </authorList>
    </citation>
    <scope>NUCLEOTIDE SEQUENCE [LARGE SCALE GENOMIC DNA]</scope>
    <source>
        <strain evidence="9 10">YC6258</strain>
    </source>
</reference>
<dbReference type="PANTHER" id="PTHR30269:SF37">
    <property type="entry name" value="MEMBRANE TRANSPORTER PROTEIN"/>
    <property type="match status" value="1"/>
</dbReference>
<comment type="similarity">
    <text evidence="2 8">Belongs to the 4-toluene sulfonate uptake permease (TSUP) (TC 2.A.102) family.</text>
</comment>
<feature type="transmembrane region" description="Helical" evidence="8">
    <location>
        <begin position="162"/>
        <end position="181"/>
    </location>
</feature>
<dbReference type="OrthoDB" id="5472127at2"/>
<keyword evidence="7 8" id="KW-0472">Membrane</keyword>
<keyword evidence="10" id="KW-1185">Reference proteome</keyword>
<proteinExistence type="inferred from homology"/>
<dbReference type="Proteomes" id="UP000032266">
    <property type="component" value="Chromosome"/>
</dbReference>
<dbReference type="STRING" id="1445510.YC6258_03887"/>
<dbReference type="RefSeq" id="WP_044618071.1">
    <property type="nucleotide sequence ID" value="NZ_CP007142.1"/>
</dbReference>
<dbReference type="InterPro" id="IPR052017">
    <property type="entry name" value="TSUP"/>
</dbReference>
<feature type="transmembrane region" description="Helical" evidence="8">
    <location>
        <begin position="127"/>
        <end position="150"/>
    </location>
</feature>
<keyword evidence="3" id="KW-0813">Transport</keyword>
<protein>
    <recommendedName>
        <fullName evidence="8">Probable membrane transporter protein</fullName>
    </recommendedName>
</protein>
<evidence type="ECO:0000256" key="3">
    <source>
        <dbReference type="ARBA" id="ARBA00022448"/>
    </source>
</evidence>
<evidence type="ECO:0000256" key="6">
    <source>
        <dbReference type="ARBA" id="ARBA00022989"/>
    </source>
</evidence>
<organism evidence="9 10">
    <name type="scientific">Gynuella sunshinyii YC6258</name>
    <dbReference type="NCBI Taxonomy" id="1445510"/>
    <lineage>
        <taxon>Bacteria</taxon>
        <taxon>Pseudomonadati</taxon>
        <taxon>Pseudomonadota</taxon>
        <taxon>Gammaproteobacteria</taxon>
        <taxon>Oceanospirillales</taxon>
        <taxon>Saccharospirillaceae</taxon>
        <taxon>Gynuella</taxon>
    </lineage>
</organism>
<comment type="subcellular location">
    <subcellularLocation>
        <location evidence="1 8">Cell membrane</location>
        <topology evidence="1 8">Multi-pass membrane protein</topology>
    </subcellularLocation>
</comment>
<dbReference type="Pfam" id="PF01925">
    <property type="entry name" value="TauE"/>
    <property type="match status" value="1"/>
</dbReference>
<evidence type="ECO:0000256" key="1">
    <source>
        <dbReference type="ARBA" id="ARBA00004651"/>
    </source>
</evidence>
<evidence type="ECO:0000256" key="8">
    <source>
        <dbReference type="RuleBase" id="RU363041"/>
    </source>
</evidence>
<evidence type="ECO:0000313" key="9">
    <source>
        <dbReference type="EMBL" id="AJQ95923.1"/>
    </source>
</evidence>
<dbReference type="EMBL" id="CP007142">
    <property type="protein sequence ID" value="AJQ95923.1"/>
    <property type="molecule type" value="Genomic_DNA"/>
</dbReference>
<keyword evidence="6 8" id="KW-1133">Transmembrane helix</keyword>
<dbReference type="AlphaFoldDB" id="A0A0C5VR83"/>